<keyword evidence="2" id="KW-1185">Reference proteome</keyword>
<evidence type="ECO:0000313" key="1">
    <source>
        <dbReference type="EMBL" id="PJC94519.1"/>
    </source>
</evidence>
<comment type="caution">
    <text evidence="1">The sequence shown here is derived from an EMBL/GenBank/DDBJ whole genome shotgun (WGS) entry which is preliminary data.</text>
</comment>
<dbReference type="EMBL" id="PGCP01000004">
    <property type="protein sequence ID" value="PJC94519.1"/>
    <property type="molecule type" value="Genomic_DNA"/>
</dbReference>
<protein>
    <submittedName>
        <fullName evidence="1">Uncharacterized protein</fullName>
    </submittedName>
</protein>
<reference evidence="1 2" key="1">
    <citation type="submission" date="2017-11" db="EMBL/GenBank/DDBJ databases">
        <title>Draft genome sequence of environmental isolate Aeromonas lusitania sp. nov. MDC 2473.</title>
        <authorList>
            <person name="Colston S.M."/>
            <person name="Navarro A."/>
            <person name="Martinez-Murcia A.J."/>
            <person name="Graf J."/>
        </authorList>
    </citation>
    <scope>NUCLEOTIDE SEQUENCE [LARGE SCALE GENOMIC DNA]</scope>
    <source>
        <strain evidence="1 2">MDC 2473</strain>
    </source>
</reference>
<accession>A0A2M8HD76</accession>
<gene>
    <name evidence="1" type="ORF">CUC44_04245</name>
</gene>
<name>A0A2M8HD76_9GAMM</name>
<organism evidence="1 2">
    <name type="scientific">Aeromonas lusitana</name>
    <dbReference type="NCBI Taxonomy" id="931529"/>
    <lineage>
        <taxon>Bacteria</taxon>
        <taxon>Pseudomonadati</taxon>
        <taxon>Pseudomonadota</taxon>
        <taxon>Gammaproteobacteria</taxon>
        <taxon>Aeromonadales</taxon>
        <taxon>Aeromonadaceae</taxon>
        <taxon>Aeromonas</taxon>
    </lineage>
</organism>
<evidence type="ECO:0000313" key="2">
    <source>
        <dbReference type="Proteomes" id="UP000232060"/>
    </source>
</evidence>
<dbReference type="Proteomes" id="UP000232060">
    <property type="component" value="Unassembled WGS sequence"/>
</dbReference>
<dbReference type="AlphaFoldDB" id="A0A2M8HD76"/>
<sequence length="93" mass="10257">MNRVLLSLQMGELRFPLILNPSPARGEGGGAVLCVRAFGHLFERQPRQRVTVKLQRPCTLEQFPLPLGEGQGEGIFTPGVRRAMGSLQKGLFQ</sequence>
<proteinExistence type="predicted"/>